<dbReference type="InterPro" id="IPR034741">
    <property type="entry name" value="Terpene_cyclase-like_1_C"/>
</dbReference>
<dbReference type="Gene3D" id="1.10.600.10">
    <property type="entry name" value="Farnesyl Diphosphate Synthase"/>
    <property type="match status" value="1"/>
</dbReference>
<evidence type="ECO:0000313" key="14">
    <source>
        <dbReference type="EMBL" id="AES97954.1"/>
    </source>
</evidence>
<evidence type="ECO:0000256" key="3">
    <source>
        <dbReference type="ARBA" id="ARBA00022723"/>
    </source>
</evidence>
<comment type="subcellular location">
    <subcellularLocation>
        <location evidence="2">Plastid</location>
        <location evidence="2">Chloroplast stroma</location>
    </subcellularLocation>
</comment>
<dbReference type="InterPro" id="IPR008930">
    <property type="entry name" value="Terpenoid_cyclase/PrenylTrfase"/>
</dbReference>
<dbReference type="AlphaFoldDB" id="G7KA52"/>
<comment type="catalytic activity">
    <reaction evidence="7">
        <text>(2E)-geranyl diphosphate = (E)-beta-ocimene + diphosphate</text>
        <dbReference type="Rhea" id="RHEA:32691"/>
        <dbReference type="ChEBI" id="CHEBI:33019"/>
        <dbReference type="ChEBI" id="CHEBI:58057"/>
        <dbReference type="ChEBI" id="CHEBI:64280"/>
        <dbReference type="EC" id="4.2.3.106"/>
    </reaction>
</comment>
<dbReference type="KEGG" id="mtr:11432484"/>
<dbReference type="InterPro" id="IPR036965">
    <property type="entry name" value="Terpene_synth_N_sf"/>
</dbReference>
<dbReference type="PANTHER" id="PTHR31225:SF221">
    <property type="entry name" value="(-)-GERMACRENE D SYNTHASE"/>
    <property type="match status" value="1"/>
</dbReference>
<dbReference type="EMBL" id="PSQE01000005">
    <property type="protein sequence ID" value="RHN56071.1"/>
    <property type="molecule type" value="Genomic_DNA"/>
</dbReference>
<keyword evidence="6 15" id="KW-0456">Lyase</keyword>
<dbReference type="STRING" id="3880.G7KA52"/>
<reference evidence="14 17" key="1">
    <citation type="journal article" date="2011" name="Nature">
        <title>The Medicago genome provides insight into the evolution of rhizobial symbioses.</title>
        <authorList>
            <person name="Young N.D."/>
            <person name="Debelle F."/>
            <person name="Oldroyd G.E."/>
            <person name="Geurts R."/>
            <person name="Cannon S.B."/>
            <person name="Udvardi M.K."/>
            <person name="Benedito V.A."/>
            <person name="Mayer K.F."/>
            <person name="Gouzy J."/>
            <person name="Schoof H."/>
            <person name="Van de Peer Y."/>
            <person name="Proost S."/>
            <person name="Cook D.R."/>
            <person name="Meyers B.C."/>
            <person name="Spannagl M."/>
            <person name="Cheung F."/>
            <person name="De Mita S."/>
            <person name="Krishnakumar V."/>
            <person name="Gundlach H."/>
            <person name="Zhou S."/>
            <person name="Mudge J."/>
            <person name="Bharti A.K."/>
            <person name="Murray J.D."/>
            <person name="Naoumkina M.A."/>
            <person name="Rosen B."/>
            <person name="Silverstein K.A."/>
            <person name="Tang H."/>
            <person name="Rombauts S."/>
            <person name="Zhao P.X."/>
            <person name="Zhou P."/>
            <person name="Barbe V."/>
            <person name="Bardou P."/>
            <person name="Bechner M."/>
            <person name="Bellec A."/>
            <person name="Berger A."/>
            <person name="Berges H."/>
            <person name="Bidwell S."/>
            <person name="Bisseling T."/>
            <person name="Choisne N."/>
            <person name="Couloux A."/>
            <person name="Denny R."/>
            <person name="Deshpande S."/>
            <person name="Dai X."/>
            <person name="Doyle J.J."/>
            <person name="Dudez A.M."/>
            <person name="Farmer A.D."/>
            <person name="Fouteau S."/>
            <person name="Franken C."/>
            <person name="Gibelin C."/>
            <person name="Gish J."/>
            <person name="Goldstein S."/>
            <person name="Gonzalez A.J."/>
            <person name="Green P.J."/>
            <person name="Hallab A."/>
            <person name="Hartog M."/>
            <person name="Hua A."/>
            <person name="Humphray S.J."/>
            <person name="Jeong D.H."/>
            <person name="Jing Y."/>
            <person name="Jocker A."/>
            <person name="Kenton S.M."/>
            <person name="Kim D.J."/>
            <person name="Klee K."/>
            <person name="Lai H."/>
            <person name="Lang C."/>
            <person name="Lin S."/>
            <person name="Macmil S.L."/>
            <person name="Magdelenat G."/>
            <person name="Matthews L."/>
            <person name="McCorrison J."/>
            <person name="Monaghan E.L."/>
            <person name="Mun J.H."/>
            <person name="Najar F.Z."/>
            <person name="Nicholson C."/>
            <person name="Noirot C."/>
            <person name="O'Bleness M."/>
            <person name="Paule C.R."/>
            <person name="Poulain J."/>
            <person name="Prion F."/>
            <person name="Qin B."/>
            <person name="Qu C."/>
            <person name="Retzel E.F."/>
            <person name="Riddle C."/>
            <person name="Sallet E."/>
            <person name="Samain S."/>
            <person name="Samson N."/>
            <person name="Sanders I."/>
            <person name="Saurat O."/>
            <person name="Scarpelli C."/>
            <person name="Schiex T."/>
            <person name="Segurens B."/>
            <person name="Severin A.J."/>
            <person name="Sherrier D.J."/>
            <person name="Shi R."/>
            <person name="Sims S."/>
            <person name="Singer S.R."/>
            <person name="Sinharoy S."/>
            <person name="Sterck L."/>
            <person name="Viollet A."/>
            <person name="Wang B.B."/>
            <person name="Wang K."/>
            <person name="Wang M."/>
            <person name="Wang X."/>
            <person name="Warfsmann J."/>
            <person name="Weissenbach J."/>
            <person name="White D.D."/>
            <person name="White J.D."/>
            <person name="Wiley G.B."/>
            <person name="Wincker P."/>
            <person name="Xing Y."/>
            <person name="Yang L."/>
            <person name="Yao Z."/>
            <person name="Ying F."/>
            <person name="Zhai J."/>
            <person name="Zhou L."/>
            <person name="Zuber A."/>
            <person name="Denarie J."/>
            <person name="Dixon R.A."/>
            <person name="May G.D."/>
            <person name="Schwartz D.C."/>
            <person name="Rogers J."/>
            <person name="Quetier F."/>
            <person name="Town C.D."/>
            <person name="Roe B.A."/>
        </authorList>
    </citation>
    <scope>NUCLEOTIDE SEQUENCE [LARGE SCALE GENOMIC DNA]</scope>
    <source>
        <strain evidence="14">A17</strain>
        <strain evidence="16 17">cv. Jemalong A17</strain>
    </source>
</reference>
<dbReference type="FunFam" id="1.10.600.10:FF:000007">
    <property type="entry name" value="Isoprene synthase, chloroplastic"/>
    <property type="match status" value="1"/>
</dbReference>
<dbReference type="Gramene" id="rna31397">
    <property type="protein sequence ID" value="RHN56071.1"/>
    <property type="gene ID" value="gene31397"/>
</dbReference>
<feature type="domain" description="Terpene synthase N-terminal" evidence="12">
    <location>
        <begin position="23"/>
        <end position="200"/>
    </location>
</feature>
<dbReference type="InterPro" id="IPR008949">
    <property type="entry name" value="Isoprenoid_synthase_dom_sf"/>
</dbReference>
<dbReference type="PaxDb" id="3880-AES97954"/>
<reference evidence="14 17" key="2">
    <citation type="journal article" date="2014" name="BMC Genomics">
        <title>An improved genome release (version Mt4.0) for the model legume Medicago truncatula.</title>
        <authorList>
            <person name="Tang H."/>
            <person name="Krishnakumar V."/>
            <person name="Bidwell S."/>
            <person name="Rosen B."/>
            <person name="Chan A."/>
            <person name="Zhou S."/>
            <person name="Gentzbittel L."/>
            <person name="Childs K.L."/>
            <person name="Yandell M."/>
            <person name="Gundlach H."/>
            <person name="Mayer K.F."/>
            <person name="Schwartz D.C."/>
            <person name="Town C.D."/>
        </authorList>
    </citation>
    <scope>GENOME REANNOTATION</scope>
    <source>
        <strain evidence="16 17">cv. Jemalong A17</strain>
    </source>
</reference>
<dbReference type="OrthoDB" id="1877784at2759"/>
<name>G7KA52_MEDTR</name>
<dbReference type="HOGENOM" id="CLU_003125_7_2_1"/>
<evidence type="ECO:0000256" key="6">
    <source>
        <dbReference type="ARBA" id="ARBA00023239"/>
    </source>
</evidence>
<dbReference type="GO" id="GO:0000287">
    <property type="term" value="F:magnesium ion binding"/>
    <property type="evidence" value="ECO:0007669"/>
    <property type="project" value="InterPro"/>
</dbReference>
<keyword evidence="4" id="KW-0611">Plant defense</keyword>
<evidence type="ECO:0000256" key="10">
    <source>
        <dbReference type="ARBA" id="ARBA00067061"/>
    </source>
</evidence>
<dbReference type="CDD" id="cd00684">
    <property type="entry name" value="Terpene_cyclase_plant_C1"/>
    <property type="match status" value="1"/>
</dbReference>
<dbReference type="FunFam" id="1.50.10.130:FF:000001">
    <property type="entry name" value="Isoprene synthase, chloroplastic"/>
    <property type="match status" value="1"/>
</dbReference>
<keyword evidence="3" id="KW-0479">Metal-binding</keyword>
<dbReference type="InterPro" id="IPR005630">
    <property type="entry name" value="Terpene_synthase_metal-bd"/>
</dbReference>
<dbReference type="Pfam" id="PF03936">
    <property type="entry name" value="Terpene_synth_C"/>
    <property type="match status" value="1"/>
</dbReference>
<evidence type="ECO:0000256" key="1">
    <source>
        <dbReference type="ARBA" id="ARBA00001946"/>
    </source>
</evidence>
<reference evidence="15" key="5">
    <citation type="journal article" date="2018" name="Nat. Plants">
        <title>Whole-genome landscape of Medicago truncatula symbiotic genes.</title>
        <authorList>
            <person name="Pecrix Y."/>
            <person name="Gamas P."/>
            <person name="Carrere S."/>
        </authorList>
    </citation>
    <scope>NUCLEOTIDE SEQUENCE</scope>
    <source>
        <tissue evidence="15">Leaves</tissue>
    </source>
</reference>
<keyword evidence="17" id="KW-1185">Reference proteome</keyword>
<feature type="domain" description="Terpene synthase metal-binding" evidence="13">
    <location>
        <begin position="257"/>
        <end position="496"/>
    </location>
</feature>
<dbReference type="Proteomes" id="UP000002051">
    <property type="component" value="Chromosome 5"/>
</dbReference>
<reference evidence="16" key="3">
    <citation type="submission" date="2015-04" db="UniProtKB">
        <authorList>
            <consortium name="EnsemblPlants"/>
        </authorList>
    </citation>
    <scope>IDENTIFICATION</scope>
    <source>
        <strain evidence="16">cv. Jemalong A17</strain>
    </source>
</reference>
<evidence type="ECO:0000313" key="18">
    <source>
        <dbReference type="Proteomes" id="UP000265566"/>
    </source>
</evidence>
<dbReference type="EC" id="4.2.3.106" evidence="9"/>
<evidence type="ECO:0000256" key="8">
    <source>
        <dbReference type="ARBA" id="ARBA00052932"/>
    </source>
</evidence>
<accession>G7KA52</accession>
<dbReference type="OMA" id="AINWGMA"/>
<dbReference type="Proteomes" id="UP000265566">
    <property type="component" value="Chromosome 5"/>
</dbReference>
<dbReference type="InterPro" id="IPR044814">
    <property type="entry name" value="Terpene_cyclase_plant_C1"/>
</dbReference>
<evidence type="ECO:0000256" key="2">
    <source>
        <dbReference type="ARBA" id="ARBA00004470"/>
    </source>
</evidence>
<dbReference type="Pfam" id="PF01397">
    <property type="entry name" value="Terpene_synth"/>
    <property type="match status" value="1"/>
</dbReference>
<evidence type="ECO:0000259" key="12">
    <source>
        <dbReference type="Pfam" id="PF01397"/>
    </source>
</evidence>
<dbReference type="SUPFAM" id="SSF48239">
    <property type="entry name" value="Terpenoid cyclases/Protein prenyltransferases"/>
    <property type="match status" value="1"/>
</dbReference>
<comment type="catalytic activity">
    <reaction evidence="8">
        <text>(2E)-geranyl diphosphate = tricyclene + diphosphate</text>
        <dbReference type="Rhea" id="RHEA:32687"/>
        <dbReference type="ChEBI" id="CHEBI:33019"/>
        <dbReference type="ChEBI" id="CHEBI:58057"/>
        <dbReference type="ChEBI" id="CHEBI:64266"/>
        <dbReference type="EC" id="4.2.3.105"/>
    </reaction>
</comment>
<evidence type="ECO:0000313" key="17">
    <source>
        <dbReference type="Proteomes" id="UP000002051"/>
    </source>
</evidence>
<evidence type="ECO:0000256" key="9">
    <source>
        <dbReference type="ARBA" id="ARBA00067060"/>
    </source>
</evidence>
<dbReference type="SFLD" id="SFLDS00005">
    <property type="entry name" value="Isoprenoid_Synthase_Type_I"/>
    <property type="match status" value="1"/>
</dbReference>
<dbReference type="EnsemblPlants" id="AES97954">
    <property type="protein sequence ID" value="AES97954"/>
    <property type="gene ID" value="MTR_5g062230"/>
</dbReference>
<dbReference type="GO" id="GO:0009611">
    <property type="term" value="P:response to wounding"/>
    <property type="evidence" value="ECO:0007669"/>
    <property type="project" value="UniProtKB-ARBA"/>
</dbReference>
<dbReference type="GO" id="GO:0080027">
    <property type="term" value="P:response to herbivore"/>
    <property type="evidence" value="ECO:0007669"/>
    <property type="project" value="UniProtKB-ARBA"/>
</dbReference>
<dbReference type="PANTHER" id="PTHR31225">
    <property type="entry name" value="OS04G0344100 PROTEIN-RELATED"/>
    <property type="match status" value="1"/>
</dbReference>
<dbReference type="GO" id="GO:0046246">
    <property type="term" value="P:terpene biosynthetic process"/>
    <property type="evidence" value="ECO:0000318"/>
    <property type="project" value="GO_Central"/>
</dbReference>
<organism evidence="14 17">
    <name type="scientific">Medicago truncatula</name>
    <name type="common">Barrel medic</name>
    <name type="synonym">Medicago tribuloides</name>
    <dbReference type="NCBI Taxonomy" id="3880"/>
    <lineage>
        <taxon>Eukaryota</taxon>
        <taxon>Viridiplantae</taxon>
        <taxon>Streptophyta</taxon>
        <taxon>Embryophyta</taxon>
        <taxon>Tracheophyta</taxon>
        <taxon>Spermatophyta</taxon>
        <taxon>Magnoliopsida</taxon>
        <taxon>eudicotyledons</taxon>
        <taxon>Gunneridae</taxon>
        <taxon>Pentapetalae</taxon>
        <taxon>rosids</taxon>
        <taxon>fabids</taxon>
        <taxon>Fabales</taxon>
        <taxon>Fabaceae</taxon>
        <taxon>Papilionoideae</taxon>
        <taxon>50 kb inversion clade</taxon>
        <taxon>NPAAA clade</taxon>
        <taxon>Hologalegina</taxon>
        <taxon>IRL clade</taxon>
        <taxon>Trifolieae</taxon>
        <taxon>Medicago</taxon>
    </lineage>
</organism>
<dbReference type="InterPro" id="IPR001906">
    <property type="entry name" value="Terpene_synth_N"/>
</dbReference>
<gene>
    <name evidence="16" type="primary">11432484</name>
    <name evidence="14" type="ordered locus">MTR_5g062230</name>
    <name evidence="15" type="ORF">MtrunA17_Chr5g0425371</name>
</gene>
<reference evidence="18" key="4">
    <citation type="journal article" date="2018" name="Nat. Plants">
        <title>Whole-genome landscape of Medicago truncatula symbiotic genes.</title>
        <authorList>
            <person name="Pecrix Y."/>
            <person name="Staton S.E."/>
            <person name="Sallet E."/>
            <person name="Lelandais-Briere C."/>
            <person name="Moreau S."/>
            <person name="Carrere S."/>
            <person name="Blein T."/>
            <person name="Jardinaud M.F."/>
            <person name="Latrasse D."/>
            <person name="Zouine M."/>
            <person name="Zahm M."/>
            <person name="Kreplak J."/>
            <person name="Mayjonade B."/>
            <person name="Satge C."/>
            <person name="Perez M."/>
            <person name="Cauet S."/>
            <person name="Marande W."/>
            <person name="Chantry-Darmon C."/>
            <person name="Lopez-Roques C."/>
            <person name="Bouchez O."/>
            <person name="Berard A."/>
            <person name="Debelle F."/>
            <person name="Munos S."/>
            <person name="Bendahmane A."/>
            <person name="Berges H."/>
            <person name="Niebel A."/>
            <person name="Buitink J."/>
            <person name="Frugier F."/>
            <person name="Benhamed M."/>
            <person name="Crespi M."/>
            <person name="Gouzy J."/>
            <person name="Gamas P."/>
        </authorList>
    </citation>
    <scope>NUCLEOTIDE SEQUENCE [LARGE SCALE GENOMIC DNA]</scope>
    <source>
        <strain evidence="18">cv. Jemalong A17</strain>
    </source>
</reference>
<dbReference type="GO" id="GO:0006952">
    <property type="term" value="P:defense response"/>
    <property type="evidence" value="ECO:0007669"/>
    <property type="project" value="UniProtKB-KW"/>
</dbReference>
<dbReference type="EC" id="4.2.3.105" evidence="10"/>
<evidence type="ECO:0000256" key="5">
    <source>
        <dbReference type="ARBA" id="ARBA00022842"/>
    </source>
</evidence>
<dbReference type="EMBL" id="CM001221">
    <property type="protein sequence ID" value="AES97954.1"/>
    <property type="molecule type" value="Genomic_DNA"/>
</dbReference>
<dbReference type="SUPFAM" id="SSF48576">
    <property type="entry name" value="Terpenoid synthases"/>
    <property type="match status" value="1"/>
</dbReference>
<evidence type="ECO:0000256" key="11">
    <source>
        <dbReference type="ARBA" id="ARBA00079290"/>
    </source>
</evidence>
<evidence type="ECO:0000256" key="4">
    <source>
        <dbReference type="ARBA" id="ARBA00022821"/>
    </source>
</evidence>
<proteinExistence type="predicted"/>
<evidence type="ECO:0000256" key="7">
    <source>
        <dbReference type="ARBA" id="ARBA00050824"/>
    </source>
</evidence>
<dbReference type="InterPro" id="IPR050148">
    <property type="entry name" value="Terpene_synthase-like"/>
</dbReference>
<keyword evidence="5" id="KW-0460">Magnesium</keyword>
<evidence type="ECO:0000259" key="13">
    <source>
        <dbReference type="Pfam" id="PF03936"/>
    </source>
</evidence>
<protein>
    <recommendedName>
        <fullName evidence="11">(E)-beta-ocimene synthase</fullName>
        <ecNumber evidence="10">4.2.3.105</ecNumber>
        <ecNumber evidence="9">4.2.3.106</ecNumber>
    </recommendedName>
</protein>
<dbReference type="GO" id="GO:0016102">
    <property type="term" value="P:diterpenoid biosynthetic process"/>
    <property type="evidence" value="ECO:0007669"/>
    <property type="project" value="InterPro"/>
</dbReference>
<sequence length="553" mass="64426">MSNVAYSNPDAKQRNLAEFHPNVWGEYFIQYASESMELDQNIAAQIVTLKDEVRNMLLSKTEMPLAKLTLIDSICRLGVSYHFENEIDEVLQHIHNSCVENGEIILKDSLYSLAVLFRVLRQQGFYVSPNVFTKFKDEEGNFNKGLTTDVEGMLSLYEASHMIIHGEEILEEALAFTSTHLESIATQMSHFLAAQVKYALRQALHKNLPRLEARRYISIYEQNPSHDEILLTLAKLDFNLLQSLHQKEFGNICKWWKELDFSSKLPYARHRIVECCFWILTAYFEPQYSLARKLATKVIAMLSIIDDTYDAYGTIDELELFTKAIERWDISILDDLPDYMKLIYGTLWNIFEEIEQEMRKEGKLYTMKYFIKELKVAVQGFITEARWLNEKYIPTIEEYMLKSTKSCAYTLLILTSYIGMGENTTENIFNWVTNDPKIVSAAANLCRLMDEIVSSEFEHKREHVCSLLDCYMKQYDMSREAAIQECHKGIAIAWKDINEECLRPTKVPMPFLIRALNFSRFMDVNYKDKDNYTHSEGLMKKYVKEVLVESVPI</sequence>
<evidence type="ECO:0000313" key="16">
    <source>
        <dbReference type="EnsemblPlants" id="AES97954"/>
    </source>
</evidence>
<dbReference type="eggNOG" id="ENOG502QUCN">
    <property type="taxonomic scope" value="Eukaryota"/>
</dbReference>
<evidence type="ECO:0000313" key="15">
    <source>
        <dbReference type="EMBL" id="RHN56071.1"/>
    </source>
</evidence>
<comment type="cofactor">
    <cofactor evidence="1">
        <name>Mg(2+)</name>
        <dbReference type="ChEBI" id="CHEBI:18420"/>
    </cofactor>
</comment>
<dbReference type="GO" id="GO:0102701">
    <property type="term" value="F:tricyclene synthase activity"/>
    <property type="evidence" value="ECO:0007669"/>
    <property type="project" value="UniProtKB-EC"/>
</dbReference>
<dbReference type="SFLD" id="SFLDG01019">
    <property type="entry name" value="Terpene_Cyclase_Like_1_C_Termi"/>
    <property type="match status" value="1"/>
</dbReference>
<dbReference type="GO" id="GO:0034768">
    <property type="term" value="F:(E)-beta-ocimene synthase activity"/>
    <property type="evidence" value="ECO:0007669"/>
    <property type="project" value="UniProtKB-EC"/>
</dbReference>
<dbReference type="Gene3D" id="1.50.10.130">
    <property type="entry name" value="Terpene synthase, N-terminal domain"/>
    <property type="match status" value="1"/>
</dbReference>
<dbReference type="GO" id="GO:0009570">
    <property type="term" value="C:chloroplast stroma"/>
    <property type="evidence" value="ECO:0007669"/>
    <property type="project" value="UniProtKB-SubCell"/>
</dbReference>
<dbReference type="GO" id="GO:0010333">
    <property type="term" value="F:terpene synthase activity"/>
    <property type="evidence" value="ECO:0000318"/>
    <property type="project" value="GO_Central"/>
</dbReference>